<organism evidence="5 6">
    <name type="scientific">Sulfobacillus acidophilus</name>
    <dbReference type="NCBI Taxonomy" id="53633"/>
    <lineage>
        <taxon>Bacteria</taxon>
        <taxon>Bacillati</taxon>
        <taxon>Bacillota</taxon>
        <taxon>Clostridia</taxon>
        <taxon>Eubacteriales</taxon>
        <taxon>Clostridiales Family XVII. Incertae Sedis</taxon>
        <taxon>Sulfobacillus</taxon>
    </lineage>
</organism>
<keyword evidence="3 4" id="KW-0378">Hydrolase</keyword>
<evidence type="ECO:0000256" key="3">
    <source>
        <dbReference type="ARBA" id="ARBA00022801"/>
    </source>
</evidence>
<dbReference type="EC" id="3.5.3.11" evidence="5"/>
<dbReference type="Proteomes" id="UP000765003">
    <property type="component" value="Unassembled WGS sequence"/>
</dbReference>
<dbReference type="PANTHER" id="PTHR11358">
    <property type="entry name" value="ARGINASE/AGMATINASE"/>
    <property type="match status" value="1"/>
</dbReference>
<dbReference type="CDD" id="cd11592">
    <property type="entry name" value="Agmatinase_PAH"/>
    <property type="match status" value="1"/>
</dbReference>
<dbReference type="NCBIfam" id="TIGR01230">
    <property type="entry name" value="agmatinase"/>
    <property type="match status" value="1"/>
</dbReference>
<keyword evidence="6" id="KW-1185">Reference proteome</keyword>
<dbReference type="InterPro" id="IPR020855">
    <property type="entry name" value="Ureohydrolase_Mn_BS"/>
</dbReference>
<sequence>MQKQIGYTPLDGKVYPRFSGVKTFFRLPLLQDEKQLDEIDVALLGAPFDGGVSFRPGARFGPEAIRSISSLGRGYNPASQVHIFKKLKVADVGDVAVVPQSIEQTHKAIAGQVGNLLKHDCLPIVVGGDHSTTIGSMQAIFEKYGQFNVIHFDAHTDTYPQAWGCDVHHGTFMRLGHERGWFKKDGVVQIGLRGPFSSEDDLKTPKNFGYQVFTVDDVRSLGLAKIKQTLSSLSDSPTYVTFDVDCLDPSCAPGTGTPVPGGLTSWEAMQLLRAINGKNIVAADVVEMCPPYDVSDLTSLVALSVIFELLSGIASR</sequence>
<evidence type="ECO:0000256" key="4">
    <source>
        <dbReference type="RuleBase" id="RU003684"/>
    </source>
</evidence>
<dbReference type="PROSITE" id="PS51409">
    <property type="entry name" value="ARGINASE_2"/>
    <property type="match status" value="1"/>
</dbReference>
<dbReference type="InterPro" id="IPR006035">
    <property type="entry name" value="Ureohydrolase"/>
</dbReference>
<dbReference type="PANTHER" id="PTHR11358:SF26">
    <property type="entry name" value="GUANIDINO ACID HYDROLASE, MITOCHONDRIAL"/>
    <property type="match status" value="1"/>
</dbReference>
<proteinExistence type="inferred from homology"/>
<evidence type="ECO:0000256" key="2">
    <source>
        <dbReference type="ARBA" id="ARBA00022723"/>
    </source>
</evidence>
<dbReference type="InterPro" id="IPR005925">
    <property type="entry name" value="Agmatinase-rel"/>
</dbReference>
<dbReference type="PIRSF" id="PIRSF036979">
    <property type="entry name" value="Arginase"/>
    <property type="match status" value="1"/>
</dbReference>
<dbReference type="EMBL" id="JAFITA010000004">
    <property type="protein sequence ID" value="MBN4077359.1"/>
    <property type="molecule type" value="Genomic_DNA"/>
</dbReference>
<accession>A0ABS3AYZ6</accession>
<dbReference type="PROSITE" id="PS01053">
    <property type="entry name" value="ARGINASE_1"/>
    <property type="match status" value="1"/>
</dbReference>
<protein>
    <submittedName>
        <fullName evidence="5">Agmatinase</fullName>
        <ecNumber evidence="5">3.5.3.11</ecNumber>
    </submittedName>
</protein>
<dbReference type="SUPFAM" id="SSF52768">
    <property type="entry name" value="Arginase/deacetylase"/>
    <property type="match status" value="1"/>
</dbReference>
<comment type="similarity">
    <text evidence="1">Belongs to the arginase family. Agmatinase subfamily.</text>
</comment>
<dbReference type="InterPro" id="IPR023696">
    <property type="entry name" value="Ureohydrolase_dom_sf"/>
</dbReference>
<evidence type="ECO:0000313" key="6">
    <source>
        <dbReference type="Proteomes" id="UP000765003"/>
    </source>
</evidence>
<gene>
    <name evidence="5" type="primary">speB</name>
    <name evidence="5" type="ORF">JYT19_00440</name>
</gene>
<dbReference type="GO" id="GO:0008783">
    <property type="term" value="F:agmatinase activity"/>
    <property type="evidence" value="ECO:0007669"/>
    <property type="project" value="UniProtKB-EC"/>
</dbReference>
<reference evidence="5" key="1">
    <citation type="submission" date="2021-02" db="EMBL/GenBank/DDBJ databases">
        <title>Activity-based single-cell genomes from oceanic crustal fluid captures similar information to metagenomic and metatranscriptomic surveys with orders of magnitude less sampling.</title>
        <authorList>
            <person name="D'Angelo T.S."/>
            <person name="Orcutt B.N."/>
        </authorList>
    </citation>
    <scope>NUCLEOTIDE SEQUENCE [LARGE SCALE GENOMIC DNA]</scope>
    <source>
        <strain evidence="5">AH-315-E05</strain>
    </source>
</reference>
<evidence type="ECO:0000256" key="1">
    <source>
        <dbReference type="ARBA" id="ARBA00009227"/>
    </source>
</evidence>
<keyword evidence="2" id="KW-0479">Metal-binding</keyword>
<dbReference type="Pfam" id="PF00491">
    <property type="entry name" value="Arginase"/>
    <property type="match status" value="1"/>
</dbReference>
<name>A0ABS3AYZ6_9FIRM</name>
<evidence type="ECO:0000313" key="5">
    <source>
        <dbReference type="EMBL" id="MBN4077359.1"/>
    </source>
</evidence>
<comment type="caution">
    <text evidence="5">The sequence shown here is derived from an EMBL/GenBank/DDBJ whole genome shotgun (WGS) entry which is preliminary data.</text>
</comment>
<dbReference type="Gene3D" id="3.40.800.10">
    <property type="entry name" value="Ureohydrolase domain"/>
    <property type="match status" value="1"/>
</dbReference>